<feature type="compositionally biased region" description="Pro residues" evidence="2">
    <location>
        <begin position="680"/>
        <end position="705"/>
    </location>
</feature>
<dbReference type="OrthoDB" id="4032152at2759"/>
<evidence type="ECO:0000256" key="2">
    <source>
        <dbReference type="SAM" id="MobiDB-lite"/>
    </source>
</evidence>
<gene>
    <name evidence="6" type="ORF">LAFE_0F16336G</name>
</gene>
<dbReference type="CDD" id="cd11602">
    <property type="entry name" value="Ndc10"/>
    <property type="match status" value="1"/>
</dbReference>
<dbReference type="InterPro" id="IPR031872">
    <property type="entry name" value="NDC10_II"/>
</dbReference>
<keyword evidence="1" id="KW-0238">DNA-binding</keyword>
<feature type="domain" description="Transcription activator GCR1-like" evidence="3">
    <location>
        <begin position="709"/>
        <end position="791"/>
    </location>
</feature>
<dbReference type="Gene3D" id="1.10.150.130">
    <property type="match status" value="1"/>
</dbReference>
<evidence type="ECO:0000313" key="6">
    <source>
        <dbReference type="EMBL" id="SCW02881.1"/>
    </source>
</evidence>
<feature type="compositionally biased region" description="Acidic residues" evidence="2">
    <location>
        <begin position="586"/>
        <end position="599"/>
    </location>
</feature>
<evidence type="ECO:0000313" key="7">
    <source>
        <dbReference type="Proteomes" id="UP000190831"/>
    </source>
</evidence>
<evidence type="ECO:0000259" key="4">
    <source>
        <dbReference type="Pfam" id="PF16787"/>
    </source>
</evidence>
<dbReference type="EMBL" id="LT598490">
    <property type="protein sequence ID" value="SCW02881.1"/>
    <property type="molecule type" value="Genomic_DNA"/>
</dbReference>
<dbReference type="Gene3D" id="1.10.443.20">
    <property type="entry name" value="Centromere DNA-binding protein complex CBF3 subunit, domain 2"/>
    <property type="match status" value="1"/>
</dbReference>
<accession>A0A1G4MGK1</accession>
<dbReference type="Proteomes" id="UP000190831">
    <property type="component" value="Chromosome F"/>
</dbReference>
<name>A0A1G4MGK1_LACFM</name>
<feature type="region of interest" description="Disordered" evidence="2">
    <location>
        <begin position="653"/>
        <end position="711"/>
    </location>
</feature>
<proteinExistence type="predicted"/>
<evidence type="ECO:0000259" key="5">
    <source>
        <dbReference type="Pfam" id="PF21400"/>
    </source>
</evidence>
<feature type="domain" description="NDC10 N-terminal" evidence="5">
    <location>
        <begin position="5"/>
        <end position="116"/>
    </location>
</feature>
<dbReference type="Pfam" id="PF21400">
    <property type="entry name" value="Ndc10_N"/>
    <property type="match status" value="1"/>
</dbReference>
<evidence type="ECO:0000259" key="3">
    <source>
        <dbReference type="Pfam" id="PF12550"/>
    </source>
</evidence>
<keyword evidence="7" id="KW-1185">Reference proteome</keyword>
<organism evidence="6 7">
    <name type="scientific">Lachancea fermentati</name>
    <name type="common">Zygosaccharomyces fermentati</name>
    <dbReference type="NCBI Taxonomy" id="4955"/>
    <lineage>
        <taxon>Eukaryota</taxon>
        <taxon>Fungi</taxon>
        <taxon>Dikarya</taxon>
        <taxon>Ascomycota</taxon>
        <taxon>Saccharomycotina</taxon>
        <taxon>Saccharomycetes</taxon>
        <taxon>Saccharomycetales</taxon>
        <taxon>Saccharomycetaceae</taxon>
        <taxon>Lachancea</taxon>
    </lineage>
</organism>
<dbReference type="Pfam" id="PF16787">
    <property type="entry name" value="NDC10_II"/>
    <property type="match status" value="1"/>
</dbReference>
<sequence>MDAEPQIKALVETLAPRTAHQYKLYQSKYIEWCRSHGLVRSPPASGPYADVIVTASLVHWFVLAHYVCAADAQFSASALRKLVSALKFLHRLCRVYDPAYPYRLDGDYLEAVVRLHIAATAENPPVSPLRTVSVNMWNPHTSALSEKYFRGGVEKLRFLVDFHLQQFWRLRFQDRSRLKLGDLRTADGMLLYQSATAHDDTLHTRRFAALPQREPWACPLVSLAAYLYLRFYGAHKSYKGDGFPNLLDNDDWSHLPLIRGKSHDKYPREETMSNYYSDVFRYCHLPYKRREYFQLRSTESVQFPATTPDEDQQLQQLGQGAQQRFFPEQIPLDFLRAMNHYPIYETANATLVPAPRTMPQVVLVQVFAEIQEYSRQWDKLDANAQEFLSVMTLLRDSLVAAMPFIYHAFPEHDLFRDPMYQTPEVQSYFQEVIESCRSNGQLAKYEPQTFGLLGAEPDIAPPSQPNPALAIDLVTHSDTDSASLVSYLRDQTFQFVQFQTATNFHLLISLLTQVFERLETKKSNRELIIHQLGSLEQTLKDRIAKTTPQDVKQEESESNTLRQTVTQSTPSALEYQQPSDRGTPDDVSEIDSNDEDDENIRELQVLVSQLLDTKMKDMFEAQTTKMTAHIQSIVQEQIRKQVREEVRTQLAYLLNGHSPTPSPAPQSIPQKREREDDRPPPPPPPPPSPPPPPRPLSPLGSPTPDPGHFTISPELQSIEDVILEWFTPNSQLNGECIHSMNQKHGKKWRLKDSTTKDLYRQRKTIVEFYISLVNERNLGRYEAVALCERLRGERNLEEFSSWLRNWKKTHNQSYNDLH</sequence>
<feature type="domain" description="Ndc10" evidence="4">
    <location>
        <begin position="129"/>
        <end position="425"/>
    </location>
</feature>
<protein>
    <submittedName>
        <fullName evidence="6">LAFE_0F16336g1_1</fullName>
    </submittedName>
</protein>
<feature type="compositionally biased region" description="Basic and acidic residues" evidence="2">
    <location>
        <begin position="670"/>
        <end position="679"/>
    </location>
</feature>
<feature type="compositionally biased region" description="Polar residues" evidence="2">
    <location>
        <begin position="558"/>
        <end position="580"/>
    </location>
</feature>
<dbReference type="OMA" id="LEWFTPN"/>
<dbReference type="InterPro" id="IPR049055">
    <property type="entry name" value="NDC10_N"/>
</dbReference>
<evidence type="ECO:0000256" key="1">
    <source>
        <dbReference type="ARBA" id="ARBA00023125"/>
    </source>
</evidence>
<dbReference type="InterPro" id="IPR038279">
    <property type="entry name" value="Ndc10_dom2_sf"/>
</dbReference>
<dbReference type="InterPro" id="IPR022210">
    <property type="entry name" value="TF_GCR1-like"/>
</dbReference>
<feature type="region of interest" description="Disordered" evidence="2">
    <location>
        <begin position="546"/>
        <end position="599"/>
    </location>
</feature>
<reference evidence="7" key="1">
    <citation type="submission" date="2016-03" db="EMBL/GenBank/DDBJ databases">
        <authorList>
            <person name="Devillers H."/>
        </authorList>
    </citation>
    <scope>NUCLEOTIDE SEQUENCE [LARGE SCALE GENOMIC DNA]</scope>
</reference>
<dbReference type="AlphaFoldDB" id="A0A1G4MGK1"/>
<dbReference type="SUPFAM" id="SSF47823">
    <property type="entry name" value="lambda integrase-like, N-terminal domain"/>
    <property type="match status" value="1"/>
</dbReference>
<dbReference type="Pfam" id="PF12550">
    <property type="entry name" value="GCR1_C"/>
    <property type="match status" value="1"/>
</dbReference>
<dbReference type="InterPro" id="IPR010998">
    <property type="entry name" value="Integrase_recombinase_N"/>
</dbReference>
<dbReference type="GO" id="GO:0003677">
    <property type="term" value="F:DNA binding"/>
    <property type="evidence" value="ECO:0007669"/>
    <property type="project" value="UniProtKB-KW"/>
</dbReference>
<dbReference type="STRING" id="4955.A0A1G4MGK1"/>